<dbReference type="GO" id="GO:0016906">
    <property type="term" value="F:sterol 3-beta-glucosyltransferase activity"/>
    <property type="evidence" value="ECO:0007669"/>
    <property type="project" value="UniProtKB-ARBA"/>
</dbReference>
<organism evidence="5 6">
    <name type="scientific">Polarella glacialis</name>
    <name type="common">Dinoflagellate</name>
    <dbReference type="NCBI Taxonomy" id="89957"/>
    <lineage>
        <taxon>Eukaryota</taxon>
        <taxon>Sar</taxon>
        <taxon>Alveolata</taxon>
        <taxon>Dinophyceae</taxon>
        <taxon>Suessiales</taxon>
        <taxon>Suessiaceae</taxon>
        <taxon>Polarella</taxon>
    </lineage>
</organism>
<accession>A0A813H0J9</accession>
<dbReference type="GO" id="GO:0005975">
    <property type="term" value="P:carbohydrate metabolic process"/>
    <property type="evidence" value="ECO:0007669"/>
    <property type="project" value="InterPro"/>
</dbReference>
<feature type="domain" description="Erythromycin biosynthesis protein CIII-like C-terminal" evidence="4">
    <location>
        <begin position="331"/>
        <end position="432"/>
    </location>
</feature>
<keyword evidence="1" id="KW-0808">Transferase</keyword>
<evidence type="ECO:0008006" key="7">
    <source>
        <dbReference type="Google" id="ProtNLM"/>
    </source>
</evidence>
<evidence type="ECO:0000259" key="4">
    <source>
        <dbReference type="Pfam" id="PF06722"/>
    </source>
</evidence>
<dbReference type="Gene3D" id="3.40.50.2000">
    <property type="entry name" value="Glycogen Phosphorylase B"/>
    <property type="match status" value="2"/>
</dbReference>
<dbReference type="EMBL" id="CAJNNV010030063">
    <property type="protein sequence ID" value="CAE8631202.1"/>
    <property type="molecule type" value="Genomic_DNA"/>
</dbReference>
<dbReference type="InterPro" id="IPR050426">
    <property type="entry name" value="Glycosyltransferase_28"/>
</dbReference>
<dbReference type="OMA" id="GFPLFND"/>
<feature type="region of interest" description="Disordered" evidence="2">
    <location>
        <begin position="473"/>
        <end position="502"/>
    </location>
</feature>
<dbReference type="InterPro" id="IPR002213">
    <property type="entry name" value="UDP_glucos_trans"/>
</dbReference>
<dbReference type="Pfam" id="PF03033">
    <property type="entry name" value="Glyco_transf_28"/>
    <property type="match status" value="1"/>
</dbReference>
<dbReference type="Proteomes" id="UP000654075">
    <property type="component" value="Unassembled WGS sequence"/>
</dbReference>
<evidence type="ECO:0000256" key="2">
    <source>
        <dbReference type="SAM" id="MobiDB-lite"/>
    </source>
</evidence>
<dbReference type="InterPro" id="IPR010610">
    <property type="entry name" value="EryCIII-like_C"/>
</dbReference>
<reference evidence="5" key="1">
    <citation type="submission" date="2021-02" db="EMBL/GenBank/DDBJ databases">
        <authorList>
            <person name="Dougan E. K."/>
            <person name="Rhodes N."/>
            <person name="Thang M."/>
            <person name="Chan C."/>
        </authorList>
    </citation>
    <scope>NUCLEOTIDE SEQUENCE</scope>
</reference>
<dbReference type="PANTHER" id="PTHR48050:SF13">
    <property type="entry name" value="STEROL 3-BETA-GLUCOSYLTRANSFERASE UGT80A2"/>
    <property type="match status" value="1"/>
</dbReference>
<proteinExistence type="predicted"/>
<dbReference type="OrthoDB" id="420229at2759"/>
<keyword evidence="6" id="KW-1185">Reference proteome</keyword>
<protein>
    <recommendedName>
        <fullName evidence="7">Glycosyltransferase family 28 N-terminal domain-containing protein</fullName>
    </recommendedName>
</protein>
<evidence type="ECO:0000256" key="1">
    <source>
        <dbReference type="ARBA" id="ARBA00022679"/>
    </source>
</evidence>
<name>A0A813H0J9_POLGL</name>
<dbReference type="PANTHER" id="PTHR48050">
    <property type="entry name" value="STEROL 3-BETA-GLUCOSYLTRANSFERASE"/>
    <property type="match status" value="1"/>
</dbReference>
<evidence type="ECO:0000313" key="5">
    <source>
        <dbReference type="EMBL" id="CAE8631202.1"/>
    </source>
</evidence>
<sequence>MRVGIITHGSRGDTQPYLALAQQLKACGHEVAICGPSSTVDLVQEHGIESYGMTFDCKSAIQSDVLQKAMASGSGAECVKAFMEACTQQNAANHADSPEEASAFVSAYKPDIIIGHPSLQALLIVAEKHQLPLMVTMFFPWLPSQTMQPACFTATELGEKGWSTKPLEAHKSVWDSFIDAEALIKLNQLRTRWGLKPYASCSEVQALYQALPFANCYSQHVAPEPRDLREEFVAKQTGYLFMDALPDYEPPMELLKFLTAAGQEKPLYVGFGSLSAGSPRLVTEKVLRALMRAGNKRCVIAGGWSGIGPEHLSPSLTGDFQELKEFADEHVVKVEAAPHSWLLPHCSGAVHHGGAGTTGAVARAGIPGAIAAFAWDQPWWAEQMETLGVGIALPAMITSVDVDTLAAAMARLSSDPVLAKQAATLGALIRSEASGSEQLVKFTEECLTAAHPWPTPLHPVPVAPLLPLWDRYQQQQEQPSKPLEPCATVQQVPQQQPPMGGA</sequence>
<feature type="domain" description="Glycosyltransferase family 28 N-terminal" evidence="3">
    <location>
        <begin position="5"/>
        <end position="146"/>
    </location>
</feature>
<comment type="caution">
    <text evidence="5">The sequence shown here is derived from an EMBL/GenBank/DDBJ whole genome shotgun (WGS) entry which is preliminary data.</text>
</comment>
<dbReference type="AlphaFoldDB" id="A0A813H0J9"/>
<dbReference type="SUPFAM" id="SSF53756">
    <property type="entry name" value="UDP-Glycosyltransferase/glycogen phosphorylase"/>
    <property type="match status" value="1"/>
</dbReference>
<dbReference type="InterPro" id="IPR004276">
    <property type="entry name" value="GlycoTrans_28_N"/>
</dbReference>
<gene>
    <name evidence="5" type="ORF">PGLA1383_LOCUS47334</name>
</gene>
<evidence type="ECO:0000259" key="3">
    <source>
        <dbReference type="Pfam" id="PF03033"/>
    </source>
</evidence>
<dbReference type="FunFam" id="3.40.50.2000:FF:000009">
    <property type="entry name" value="Sterol 3-beta-glucosyltransferase UGT80A2"/>
    <property type="match status" value="1"/>
</dbReference>
<dbReference type="CDD" id="cd03784">
    <property type="entry name" value="GT1_Gtf-like"/>
    <property type="match status" value="1"/>
</dbReference>
<dbReference type="Pfam" id="PF06722">
    <property type="entry name" value="EryCIII-like_C"/>
    <property type="match status" value="1"/>
</dbReference>
<evidence type="ECO:0000313" key="6">
    <source>
        <dbReference type="Proteomes" id="UP000654075"/>
    </source>
</evidence>
<feature type="compositionally biased region" description="Low complexity" evidence="2">
    <location>
        <begin position="489"/>
        <end position="502"/>
    </location>
</feature>